<dbReference type="InterPro" id="IPR029044">
    <property type="entry name" value="Nucleotide-diphossugar_trans"/>
</dbReference>
<dbReference type="PANTHER" id="PTHR43685">
    <property type="entry name" value="GLYCOSYLTRANSFERASE"/>
    <property type="match status" value="1"/>
</dbReference>
<dbReference type="InterPro" id="IPR001173">
    <property type="entry name" value="Glyco_trans_2-like"/>
</dbReference>
<evidence type="ECO:0000313" key="5">
    <source>
        <dbReference type="Proteomes" id="UP001437460"/>
    </source>
</evidence>
<proteinExistence type="inferred from homology"/>
<dbReference type="Proteomes" id="UP001437460">
    <property type="component" value="Unassembled WGS sequence"/>
</dbReference>
<reference evidence="4 5" key="1">
    <citation type="submission" date="2024-03" db="EMBL/GenBank/DDBJ databases">
        <title>Human intestinal bacterial collection.</title>
        <authorList>
            <person name="Pauvert C."/>
            <person name="Hitch T.C.A."/>
            <person name="Clavel T."/>
        </authorList>
    </citation>
    <scope>NUCLEOTIDE SEQUENCE [LARGE SCALE GENOMIC DNA]</scope>
    <source>
        <strain evidence="4 5">CLA-AP-H27</strain>
    </source>
</reference>
<evidence type="ECO:0000256" key="2">
    <source>
        <dbReference type="SAM" id="MobiDB-lite"/>
    </source>
</evidence>
<keyword evidence="5" id="KW-1185">Reference proteome</keyword>
<evidence type="ECO:0000313" key="4">
    <source>
        <dbReference type="EMBL" id="MEQ2563727.1"/>
    </source>
</evidence>
<evidence type="ECO:0000256" key="1">
    <source>
        <dbReference type="ARBA" id="ARBA00006739"/>
    </source>
</evidence>
<feature type="domain" description="Glycosyltransferase 2-like" evidence="3">
    <location>
        <begin position="8"/>
        <end position="118"/>
    </location>
</feature>
<evidence type="ECO:0000259" key="3">
    <source>
        <dbReference type="Pfam" id="PF00535"/>
    </source>
</evidence>
<dbReference type="RefSeq" id="WP_349229831.1">
    <property type="nucleotide sequence ID" value="NZ_JBBMFJ010000023.1"/>
</dbReference>
<comment type="caution">
    <text evidence="4">The sequence shown here is derived from an EMBL/GenBank/DDBJ whole genome shotgun (WGS) entry which is preliminary data.</text>
</comment>
<organism evidence="4 5">
    <name type="scientific">Ventrimonas faecis</name>
    <dbReference type="NCBI Taxonomy" id="3133170"/>
    <lineage>
        <taxon>Bacteria</taxon>
        <taxon>Bacillati</taxon>
        <taxon>Bacillota</taxon>
        <taxon>Clostridia</taxon>
        <taxon>Lachnospirales</taxon>
        <taxon>Lachnospiraceae</taxon>
        <taxon>Ventrimonas</taxon>
    </lineage>
</organism>
<comment type="similarity">
    <text evidence="1">Belongs to the glycosyltransferase 2 family.</text>
</comment>
<sequence>MEENTMVTVLMATYQGKQYLEQQLDTILAQTVPVKILISDDGSDDGTREMLENYAGWYPEQVFLHHRTEHTGGAAGNFFWLMQEALKDEKNEYIFFSDQDDVWENNKVSVMLHRMKVLEKGLGKQCPILLYSDMEVVDEELYEISPSFAAYTHQDPDRNSFAELLVENQVTGGASMINRALLARCAKKPEICCMHDWWMALTASCFGVIEFMPRTLSKYRQHGDNVLGAKDAGSFGEMKARLGRGKEVEQNYRRMLNQGIAFGRRFWKDMDKAQRMTLRAFLALPYQSAAGRLKNIRYNHFYKNSALQTLAMCVTLPRAEKLRQPKGEQAAEGETCEGKASATKRGAGKAAEQEQEA</sequence>
<dbReference type="EMBL" id="JBBMFJ010000023">
    <property type="protein sequence ID" value="MEQ2563727.1"/>
    <property type="molecule type" value="Genomic_DNA"/>
</dbReference>
<dbReference type="Pfam" id="PF00535">
    <property type="entry name" value="Glycos_transf_2"/>
    <property type="match status" value="1"/>
</dbReference>
<dbReference type="InterPro" id="IPR050834">
    <property type="entry name" value="Glycosyltransf_2"/>
</dbReference>
<dbReference type="PANTHER" id="PTHR43685:SF11">
    <property type="entry name" value="GLYCOSYLTRANSFERASE TAGX-RELATED"/>
    <property type="match status" value="1"/>
</dbReference>
<gene>
    <name evidence="4" type="ORF">WMO41_11225</name>
</gene>
<protein>
    <submittedName>
        <fullName evidence="4">Glycosyltransferase family 2 protein</fullName>
    </submittedName>
</protein>
<accession>A0ABV1HN33</accession>
<feature type="region of interest" description="Disordered" evidence="2">
    <location>
        <begin position="323"/>
        <end position="357"/>
    </location>
</feature>
<dbReference type="SUPFAM" id="SSF53448">
    <property type="entry name" value="Nucleotide-diphospho-sugar transferases"/>
    <property type="match status" value="1"/>
</dbReference>
<name>A0ABV1HN33_9FIRM</name>
<dbReference type="CDD" id="cd04196">
    <property type="entry name" value="GT_2_like_d"/>
    <property type="match status" value="1"/>
</dbReference>
<dbReference type="Gene3D" id="3.90.550.10">
    <property type="entry name" value="Spore Coat Polysaccharide Biosynthesis Protein SpsA, Chain A"/>
    <property type="match status" value="1"/>
</dbReference>